<dbReference type="InterPro" id="IPR000477">
    <property type="entry name" value="RT_dom"/>
</dbReference>
<sequence length="590" mass="65531">MEQNSVTDSIAQVDATTTHALTPPMYAPSVVAPSTEPNPAPRIICPPVSLLPAVWETELRDLGLLEEFGDVPSGLRDGFRIGAAGPVTKTFIPNNHGSARSNPHVIREHICTELATGRYCGPFDKDTLEQIIGPFSAAPLGVVDKPSTPGKFRIIQDFSYPRTYPSSSLNSQINSSNFPCTWGFFPDVLKVLLDAPPGTKAATFDVDAAYRQMPIHTDDLPHIIVHWDNQCYVDFRVPFGAGSSNGIFARCGDSMALMYARRGFGHILKWVDDFLFIQFPPNSSGGVNPEIFSSVDAIYKFADRLGWPWKRSKTAPFDSVFTYLGFLWDISARRVSIPCKKREKYHARIQSWLSSPKVTLRDTQTLIGSLVHCALVVPEGRPKLAGLIAFSASFSHAYSQRFIRKSPDQRALESVQWWLRTLQIKGVGCQIQSPPPPARLEIFTDASTSHGLGVIIGSEWGAWGLKDGWKKHGRDIGWAEVIAVELAVIWLIQIGHHNTSITINCDNQGVVYAWKASRSRNSQQNGAIERIMAQCMAHDIWLSLEYINTNLNPADRPSRGKEPVGQYTRAWHPLDIPSHLNDFISHNILP</sequence>
<reference evidence="2 3" key="1">
    <citation type="submission" date="2014-11" db="EMBL/GenBank/DDBJ databases">
        <authorList>
            <person name="Wibberg Daniel"/>
        </authorList>
    </citation>
    <scope>NUCLEOTIDE SEQUENCE [LARGE SCALE GENOMIC DNA]</scope>
    <source>
        <strain evidence="2">Rhizoctonia solani AG1-IB 7/3/14</strain>
    </source>
</reference>
<evidence type="ECO:0000259" key="1">
    <source>
        <dbReference type="PROSITE" id="PS50878"/>
    </source>
</evidence>
<gene>
    <name evidence="2" type="ORF">RSOLAG1IB_12143</name>
</gene>
<dbReference type="InterPro" id="IPR052055">
    <property type="entry name" value="Hepadnavirus_pol/RT"/>
</dbReference>
<dbReference type="STRING" id="1108050.A0A0B7FQU7"/>
<dbReference type="EMBL" id="LN679410">
    <property type="protein sequence ID" value="CEL58537.1"/>
    <property type="molecule type" value="Genomic_DNA"/>
</dbReference>
<proteinExistence type="predicted"/>
<dbReference type="AlphaFoldDB" id="A0A0B7FQU7"/>
<dbReference type="PROSITE" id="PS50878">
    <property type="entry name" value="RT_POL"/>
    <property type="match status" value="1"/>
</dbReference>
<dbReference type="InterPro" id="IPR043128">
    <property type="entry name" value="Rev_trsase/Diguanyl_cyclase"/>
</dbReference>
<dbReference type="SUPFAM" id="SSF56672">
    <property type="entry name" value="DNA/RNA polymerases"/>
    <property type="match status" value="1"/>
</dbReference>
<dbReference type="OrthoDB" id="3255824at2759"/>
<protein>
    <recommendedName>
        <fullName evidence="1">Reverse transcriptase domain-containing protein</fullName>
    </recommendedName>
</protein>
<name>A0A0B7FQU7_THACB</name>
<accession>A0A0B7FQU7</accession>
<feature type="domain" description="Reverse transcriptase" evidence="1">
    <location>
        <begin position="124"/>
        <end position="328"/>
    </location>
</feature>
<keyword evidence="3" id="KW-1185">Reference proteome</keyword>
<dbReference type="InterPro" id="IPR043502">
    <property type="entry name" value="DNA/RNA_pol_sf"/>
</dbReference>
<dbReference type="Gene3D" id="3.10.10.10">
    <property type="entry name" value="HIV Type 1 Reverse Transcriptase, subunit A, domain 1"/>
    <property type="match status" value="1"/>
</dbReference>
<dbReference type="PANTHER" id="PTHR33050">
    <property type="entry name" value="REVERSE TRANSCRIPTASE DOMAIN-CONTAINING PROTEIN"/>
    <property type="match status" value="1"/>
</dbReference>
<dbReference type="PANTHER" id="PTHR33050:SF7">
    <property type="entry name" value="RIBONUCLEASE H"/>
    <property type="match status" value="1"/>
</dbReference>
<dbReference type="Proteomes" id="UP000059188">
    <property type="component" value="Unassembled WGS sequence"/>
</dbReference>
<dbReference type="Gene3D" id="3.30.70.270">
    <property type="match status" value="1"/>
</dbReference>
<organism evidence="2 3">
    <name type="scientific">Thanatephorus cucumeris (strain AG1-IB / isolate 7/3/14)</name>
    <name type="common">Lettuce bottom rot fungus</name>
    <name type="synonym">Rhizoctonia solani</name>
    <dbReference type="NCBI Taxonomy" id="1108050"/>
    <lineage>
        <taxon>Eukaryota</taxon>
        <taxon>Fungi</taxon>
        <taxon>Dikarya</taxon>
        <taxon>Basidiomycota</taxon>
        <taxon>Agaricomycotina</taxon>
        <taxon>Agaricomycetes</taxon>
        <taxon>Cantharellales</taxon>
        <taxon>Ceratobasidiaceae</taxon>
        <taxon>Rhizoctonia</taxon>
        <taxon>Rhizoctonia solani AG-1</taxon>
    </lineage>
</organism>
<evidence type="ECO:0000313" key="3">
    <source>
        <dbReference type="Proteomes" id="UP000059188"/>
    </source>
</evidence>
<evidence type="ECO:0000313" key="2">
    <source>
        <dbReference type="EMBL" id="CEL58537.1"/>
    </source>
</evidence>